<dbReference type="InterPro" id="IPR037171">
    <property type="entry name" value="NagB/RpiA_transferase-like"/>
</dbReference>
<feature type="binding site" evidence="3">
    <location>
        <begin position="29"/>
        <end position="32"/>
    </location>
    <ligand>
        <name>substrate</name>
    </ligand>
</feature>
<name>A0A3N5C4C2_9BACI</name>
<feature type="active site" description="Proton acceptor" evidence="3">
    <location>
        <position position="106"/>
    </location>
</feature>
<comment type="subunit">
    <text evidence="3">Homodimer.</text>
</comment>
<dbReference type="Gene3D" id="3.40.50.1360">
    <property type="match status" value="1"/>
</dbReference>
<dbReference type="InterPro" id="IPR020672">
    <property type="entry name" value="Ribose5P_isomerase_typA_subgr"/>
</dbReference>
<dbReference type="NCBIfam" id="TIGR00021">
    <property type="entry name" value="rpiA"/>
    <property type="match status" value="1"/>
</dbReference>
<feature type="binding site" evidence="3">
    <location>
        <begin position="84"/>
        <end position="87"/>
    </location>
    <ligand>
        <name>substrate</name>
    </ligand>
</feature>
<dbReference type="InterPro" id="IPR004788">
    <property type="entry name" value="Ribose5P_isomerase_type_A"/>
</dbReference>
<dbReference type="FunFam" id="3.40.50.1360:FF:000001">
    <property type="entry name" value="Ribose-5-phosphate isomerase A"/>
    <property type="match status" value="1"/>
</dbReference>
<dbReference type="NCBIfam" id="NF001924">
    <property type="entry name" value="PRK00702.1"/>
    <property type="match status" value="1"/>
</dbReference>
<evidence type="ECO:0000256" key="2">
    <source>
        <dbReference type="ARBA" id="ARBA00023235"/>
    </source>
</evidence>
<evidence type="ECO:0000256" key="3">
    <source>
        <dbReference type="HAMAP-Rule" id="MF_00170"/>
    </source>
</evidence>
<gene>
    <name evidence="3" type="primary">rpiA</name>
    <name evidence="4" type="ORF">EDC24_1499</name>
</gene>
<sequence>MGNSSNKKRKVAQKAIEYVKDGMVLGLGSGSTMYWVLEELGQRVQSGLNIQGIPSSVKTQKLAKEFGIPLTDFSHVQELDLAIDGADEIDPEFRLIKGGGGSLLREKIVDVAANKFIVVADDTKLVNQLGSYPLPIEVVRFGWETTKDRVESLGCKALLREENGEPFVTNNHQYILDCHFNQIEKPHTLHNQLKSMVGVIETGLFLDMVDLVIVGREQEVTVLEKEELI</sequence>
<dbReference type="InterPro" id="IPR050262">
    <property type="entry name" value="Ribose-5P_isomerase"/>
</dbReference>
<evidence type="ECO:0000256" key="1">
    <source>
        <dbReference type="ARBA" id="ARBA00001713"/>
    </source>
</evidence>
<dbReference type="Proteomes" id="UP000276443">
    <property type="component" value="Unassembled WGS sequence"/>
</dbReference>
<dbReference type="UniPathway" id="UPA00115">
    <property type="reaction ID" value="UER00412"/>
</dbReference>
<dbReference type="Pfam" id="PF06026">
    <property type="entry name" value="Rib_5-P_isom_A"/>
    <property type="match status" value="1"/>
</dbReference>
<reference evidence="4 5" key="1">
    <citation type="submission" date="2018-11" db="EMBL/GenBank/DDBJ databases">
        <title>Genomic Encyclopedia of Type Strains, Phase IV (KMG-IV): sequencing the most valuable type-strain genomes for metagenomic binning, comparative biology and taxonomic classification.</title>
        <authorList>
            <person name="Goeker M."/>
        </authorList>
    </citation>
    <scope>NUCLEOTIDE SEQUENCE [LARGE SCALE GENOMIC DNA]</scope>
    <source>
        <strain evidence="4 5">DSM 18090</strain>
    </source>
</reference>
<keyword evidence="5" id="KW-1185">Reference proteome</keyword>
<organism evidence="4 5">
    <name type="scientific">Aquisalibacillus elongatus</name>
    <dbReference type="NCBI Taxonomy" id="485577"/>
    <lineage>
        <taxon>Bacteria</taxon>
        <taxon>Bacillati</taxon>
        <taxon>Bacillota</taxon>
        <taxon>Bacilli</taxon>
        <taxon>Bacillales</taxon>
        <taxon>Bacillaceae</taxon>
        <taxon>Aquisalibacillus</taxon>
    </lineage>
</organism>
<dbReference type="PANTHER" id="PTHR43748">
    <property type="entry name" value="RIBOSE-5-PHOSPHATE ISOMERASE 3, CHLOROPLASTIC-RELATED"/>
    <property type="match status" value="1"/>
</dbReference>
<dbReference type="SUPFAM" id="SSF75445">
    <property type="entry name" value="D-ribose-5-phosphate isomerase (RpiA), lid domain"/>
    <property type="match status" value="1"/>
</dbReference>
<evidence type="ECO:0000313" key="5">
    <source>
        <dbReference type="Proteomes" id="UP000276443"/>
    </source>
</evidence>
<keyword evidence="2 3" id="KW-0413">Isomerase</keyword>
<dbReference type="RefSeq" id="WP_124221185.1">
    <property type="nucleotide sequence ID" value="NZ_RKRF01000008.1"/>
</dbReference>
<dbReference type="AlphaFoldDB" id="A0A3N5C4C2"/>
<comment type="pathway">
    <text evidence="3">Carbohydrate degradation; pentose phosphate pathway; D-ribose 5-phosphate from D-ribulose 5-phosphate (non-oxidative stage): step 1/1.</text>
</comment>
<comment type="catalytic activity">
    <reaction evidence="1 3">
        <text>aldehydo-D-ribose 5-phosphate = D-ribulose 5-phosphate</text>
        <dbReference type="Rhea" id="RHEA:14657"/>
        <dbReference type="ChEBI" id="CHEBI:58121"/>
        <dbReference type="ChEBI" id="CHEBI:58273"/>
        <dbReference type="EC" id="5.3.1.6"/>
    </reaction>
</comment>
<dbReference type="SUPFAM" id="SSF100950">
    <property type="entry name" value="NagB/RpiA/CoA transferase-like"/>
    <property type="match status" value="1"/>
</dbReference>
<feature type="binding site" evidence="3">
    <location>
        <position position="124"/>
    </location>
    <ligand>
        <name>substrate</name>
    </ligand>
</feature>
<dbReference type="CDD" id="cd01398">
    <property type="entry name" value="RPI_A"/>
    <property type="match status" value="1"/>
</dbReference>
<dbReference type="GO" id="GO:0009052">
    <property type="term" value="P:pentose-phosphate shunt, non-oxidative branch"/>
    <property type="evidence" value="ECO:0007669"/>
    <property type="project" value="UniProtKB-UniRule"/>
</dbReference>
<evidence type="ECO:0000313" key="4">
    <source>
        <dbReference type="EMBL" id="RPF54302.1"/>
    </source>
</evidence>
<comment type="caution">
    <text evidence="4">The sequence shown here is derived from an EMBL/GenBank/DDBJ whole genome shotgun (WGS) entry which is preliminary data.</text>
</comment>
<comment type="similarity">
    <text evidence="3">Belongs to the ribose 5-phosphate isomerase family.</text>
</comment>
<feature type="binding site" evidence="3">
    <location>
        <begin position="97"/>
        <end position="100"/>
    </location>
    <ligand>
        <name>substrate</name>
    </ligand>
</feature>
<protein>
    <recommendedName>
        <fullName evidence="3">Ribose-5-phosphate isomerase A</fullName>
        <ecNumber evidence="3">5.3.1.6</ecNumber>
    </recommendedName>
    <alternativeName>
        <fullName evidence="3">Phosphoriboisomerase A</fullName>
        <shortName evidence="3">PRI</shortName>
    </alternativeName>
</protein>
<dbReference type="PANTHER" id="PTHR43748:SF3">
    <property type="entry name" value="RIBOSE-5-PHOSPHATE ISOMERASE 3, CHLOROPLASTIC-RELATED"/>
    <property type="match status" value="1"/>
</dbReference>
<dbReference type="GO" id="GO:0004751">
    <property type="term" value="F:ribose-5-phosphate isomerase activity"/>
    <property type="evidence" value="ECO:0007669"/>
    <property type="project" value="UniProtKB-UniRule"/>
</dbReference>
<comment type="function">
    <text evidence="3">Catalyzes the reversible conversion of ribose-5-phosphate to ribulose 5-phosphate.</text>
</comment>
<dbReference type="EC" id="5.3.1.6" evidence="3"/>
<accession>A0A3N5C4C2</accession>
<dbReference type="Gene3D" id="3.30.70.260">
    <property type="match status" value="1"/>
</dbReference>
<proteinExistence type="inferred from homology"/>
<dbReference type="HAMAP" id="MF_00170">
    <property type="entry name" value="Rib_5P_isom_A"/>
    <property type="match status" value="1"/>
</dbReference>
<dbReference type="OrthoDB" id="5870696at2"/>
<dbReference type="EMBL" id="RKRF01000008">
    <property type="protein sequence ID" value="RPF54302.1"/>
    <property type="molecule type" value="Genomic_DNA"/>
</dbReference>